<feature type="compositionally biased region" description="Basic and acidic residues" evidence="1">
    <location>
        <begin position="163"/>
        <end position="180"/>
    </location>
</feature>
<evidence type="ECO:0000313" key="2">
    <source>
        <dbReference type="EMBL" id="KAG2564896.1"/>
    </source>
</evidence>
<comment type="caution">
    <text evidence="2">The sequence shown here is derived from an EMBL/GenBank/DDBJ whole genome shotgun (WGS) entry which is preliminary data.</text>
</comment>
<gene>
    <name evidence="2" type="ORF">PVAP13_7NG107667</name>
</gene>
<reference evidence="2" key="1">
    <citation type="submission" date="2020-05" db="EMBL/GenBank/DDBJ databases">
        <title>WGS assembly of Panicum virgatum.</title>
        <authorList>
            <person name="Lovell J.T."/>
            <person name="Jenkins J."/>
            <person name="Shu S."/>
            <person name="Juenger T.E."/>
            <person name="Schmutz J."/>
        </authorList>
    </citation>
    <scope>NUCLEOTIDE SEQUENCE</scope>
    <source>
        <strain evidence="2">AP13</strain>
    </source>
</reference>
<dbReference type="EMBL" id="CM029050">
    <property type="protein sequence ID" value="KAG2564896.1"/>
    <property type="molecule type" value="Genomic_DNA"/>
</dbReference>
<organism evidence="2 3">
    <name type="scientific">Panicum virgatum</name>
    <name type="common">Blackwell switchgrass</name>
    <dbReference type="NCBI Taxonomy" id="38727"/>
    <lineage>
        <taxon>Eukaryota</taxon>
        <taxon>Viridiplantae</taxon>
        <taxon>Streptophyta</taxon>
        <taxon>Embryophyta</taxon>
        <taxon>Tracheophyta</taxon>
        <taxon>Spermatophyta</taxon>
        <taxon>Magnoliopsida</taxon>
        <taxon>Liliopsida</taxon>
        <taxon>Poales</taxon>
        <taxon>Poaceae</taxon>
        <taxon>PACMAD clade</taxon>
        <taxon>Panicoideae</taxon>
        <taxon>Panicodae</taxon>
        <taxon>Paniceae</taxon>
        <taxon>Panicinae</taxon>
        <taxon>Panicum</taxon>
        <taxon>Panicum sect. Hiantes</taxon>
    </lineage>
</organism>
<sequence>MSLTLARADSTSPHADWDPLHLSLLSSPSPCPCLPIPSSSVPWRLGPLPCIFTAVNAGTRTECSLAVSMQELGRCWDSDAWRTSSSPASSEAGRLPRPVREGVRGRRARLWCRNAASAWRSLGAAGGLRRSVGEAAACSRRAARGGVAWPWCSHRRAGSGAAEARREGPPRAAKGRPERSWRGAGVWCGQQVGGRREGAVGCEL</sequence>
<evidence type="ECO:0000313" key="3">
    <source>
        <dbReference type="Proteomes" id="UP000823388"/>
    </source>
</evidence>
<proteinExistence type="predicted"/>
<accession>A0A8T0Q180</accession>
<dbReference type="AlphaFoldDB" id="A0A8T0Q180"/>
<protein>
    <submittedName>
        <fullName evidence="2">Uncharacterized protein</fullName>
    </submittedName>
</protein>
<dbReference type="Proteomes" id="UP000823388">
    <property type="component" value="Chromosome 7N"/>
</dbReference>
<keyword evidence="3" id="KW-1185">Reference proteome</keyword>
<name>A0A8T0Q180_PANVG</name>
<evidence type="ECO:0000256" key="1">
    <source>
        <dbReference type="SAM" id="MobiDB-lite"/>
    </source>
</evidence>
<feature type="region of interest" description="Disordered" evidence="1">
    <location>
        <begin position="159"/>
        <end position="180"/>
    </location>
</feature>